<dbReference type="AlphaFoldDB" id="A0A383DSF2"/>
<accession>A0A383DSF2</accession>
<name>A0A383DSF2_9ZZZZ</name>
<feature type="non-terminal residue" evidence="1">
    <location>
        <position position="1"/>
    </location>
</feature>
<sequence length="36" mass="4277">MKEKKFIRNAEYPGGNEALKKFVKENLRYPKDALLH</sequence>
<organism evidence="1">
    <name type="scientific">marine metagenome</name>
    <dbReference type="NCBI Taxonomy" id="408172"/>
    <lineage>
        <taxon>unclassified sequences</taxon>
        <taxon>metagenomes</taxon>
        <taxon>ecological metagenomes</taxon>
    </lineage>
</organism>
<gene>
    <name evidence="1" type="ORF">METZ01_LOCUS500037</name>
</gene>
<proteinExistence type="predicted"/>
<evidence type="ECO:0000313" key="1">
    <source>
        <dbReference type="EMBL" id="SVE47183.1"/>
    </source>
</evidence>
<feature type="non-terminal residue" evidence="1">
    <location>
        <position position="36"/>
    </location>
</feature>
<dbReference type="EMBL" id="UINC01219631">
    <property type="protein sequence ID" value="SVE47183.1"/>
    <property type="molecule type" value="Genomic_DNA"/>
</dbReference>
<reference evidence="1" key="1">
    <citation type="submission" date="2018-05" db="EMBL/GenBank/DDBJ databases">
        <authorList>
            <person name="Lanie J.A."/>
            <person name="Ng W.-L."/>
            <person name="Kazmierczak K.M."/>
            <person name="Andrzejewski T.M."/>
            <person name="Davidsen T.M."/>
            <person name="Wayne K.J."/>
            <person name="Tettelin H."/>
            <person name="Glass J.I."/>
            <person name="Rusch D."/>
            <person name="Podicherti R."/>
            <person name="Tsui H.-C.T."/>
            <person name="Winkler M.E."/>
        </authorList>
    </citation>
    <scope>NUCLEOTIDE SEQUENCE</scope>
</reference>
<protein>
    <submittedName>
        <fullName evidence="1">Uncharacterized protein</fullName>
    </submittedName>
</protein>